<reference evidence="2 3" key="1">
    <citation type="journal article" date="2022" name="G3 (Bethesda)">
        <title>Whole-genome sequence and methylome profiling of the almond [Prunus dulcis (Mill.) D.A. Webb] cultivar 'Nonpareil'.</title>
        <authorList>
            <person name="D'Amico-Willman K.M."/>
            <person name="Ouma W.Z."/>
            <person name="Meulia T."/>
            <person name="Sideli G.M."/>
            <person name="Gradziel T.M."/>
            <person name="Fresnedo-Ramirez J."/>
        </authorList>
    </citation>
    <scope>NUCLEOTIDE SEQUENCE [LARGE SCALE GENOMIC DNA]</scope>
    <source>
        <strain evidence="2">Clone GOH B32 T37-40</strain>
    </source>
</reference>
<sequence>MNFSQIETLTGSNFKRWKFDLDVALGMSDINYAIIQDESTRPVANSLAEVKRMHEAWRMANKCNIALESLPYEQMKSTYNTLKEDWTMDDLMTIVVLKDNRLKAYSGMVNVVTARKYENKGAEKSRIKKQSQSQKNNSLGLTPTTQVLFFPEGRSHEEELQQLQEVVREEQEQS</sequence>
<keyword evidence="3" id="KW-1185">Reference proteome</keyword>
<dbReference type="Proteomes" id="UP001054821">
    <property type="component" value="Chromosome 4"/>
</dbReference>
<accession>A0AAD4W3B0</accession>
<feature type="region of interest" description="Disordered" evidence="1">
    <location>
        <begin position="122"/>
        <end position="146"/>
    </location>
</feature>
<dbReference type="AlphaFoldDB" id="A0AAD4W3B0"/>
<name>A0AAD4W3B0_PRUDU</name>
<proteinExistence type="predicted"/>
<organism evidence="2 3">
    <name type="scientific">Prunus dulcis</name>
    <name type="common">Almond</name>
    <name type="synonym">Amygdalus dulcis</name>
    <dbReference type="NCBI Taxonomy" id="3755"/>
    <lineage>
        <taxon>Eukaryota</taxon>
        <taxon>Viridiplantae</taxon>
        <taxon>Streptophyta</taxon>
        <taxon>Embryophyta</taxon>
        <taxon>Tracheophyta</taxon>
        <taxon>Spermatophyta</taxon>
        <taxon>Magnoliopsida</taxon>
        <taxon>eudicotyledons</taxon>
        <taxon>Gunneridae</taxon>
        <taxon>Pentapetalae</taxon>
        <taxon>rosids</taxon>
        <taxon>fabids</taxon>
        <taxon>Rosales</taxon>
        <taxon>Rosaceae</taxon>
        <taxon>Amygdaloideae</taxon>
        <taxon>Amygdaleae</taxon>
        <taxon>Prunus</taxon>
    </lineage>
</organism>
<evidence type="ECO:0000313" key="2">
    <source>
        <dbReference type="EMBL" id="KAI5335741.1"/>
    </source>
</evidence>
<evidence type="ECO:0000313" key="3">
    <source>
        <dbReference type="Proteomes" id="UP001054821"/>
    </source>
</evidence>
<gene>
    <name evidence="2" type="ORF">L3X38_025875</name>
</gene>
<comment type="caution">
    <text evidence="2">The sequence shown here is derived from an EMBL/GenBank/DDBJ whole genome shotgun (WGS) entry which is preliminary data.</text>
</comment>
<dbReference type="EMBL" id="JAJFAZ020000004">
    <property type="protein sequence ID" value="KAI5335741.1"/>
    <property type="molecule type" value="Genomic_DNA"/>
</dbReference>
<evidence type="ECO:0000256" key="1">
    <source>
        <dbReference type="SAM" id="MobiDB-lite"/>
    </source>
</evidence>
<protein>
    <submittedName>
        <fullName evidence="2">Uncharacterized protein</fullName>
    </submittedName>
</protein>